<feature type="non-terminal residue" evidence="1">
    <location>
        <position position="387"/>
    </location>
</feature>
<reference evidence="1 2" key="1">
    <citation type="submission" date="2014-04" db="EMBL/GenBank/DDBJ databases">
        <authorList>
            <consortium name="DOE Joint Genome Institute"/>
            <person name="Kuo A."/>
            <person name="Zuccaro A."/>
            <person name="Kohler A."/>
            <person name="Nagy L.G."/>
            <person name="Floudas D."/>
            <person name="Copeland A."/>
            <person name="Barry K.W."/>
            <person name="Cichocki N."/>
            <person name="Veneault-Fourrey C."/>
            <person name="LaButti K."/>
            <person name="Lindquist E.A."/>
            <person name="Lipzen A."/>
            <person name="Lundell T."/>
            <person name="Morin E."/>
            <person name="Murat C."/>
            <person name="Sun H."/>
            <person name="Tunlid A."/>
            <person name="Henrissat B."/>
            <person name="Grigoriev I.V."/>
            <person name="Hibbett D.S."/>
            <person name="Martin F."/>
            <person name="Nordberg H.P."/>
            <person name="Cantor M.N."/>
            <person name="Hua S.X."/>
        </authorList>
    </citation>
    <scope>NUCLEOTIDE SEQUENCE [LARGE SCALE GENOMIC DNA]</scope>
    <source>
        <strain evidence="1 2">MAFF 305830</strain>
    </source>
</reference>
<protein>
    <submittedName>
        <fullName evidence="1">Uncharacterized protein</fullName>
    </submittedName>
</protein>
<name>A0A0C2X759_SERVB</name>
<dbReference type="Proteomes" id="UP000054097">
    <property type="component" value="Unassembled WGS sequence"/>
</dbReference>
<evidence type="ECO:0000313" key="1">
    <source>
        <dbReference type="EMBL" id="KIM25087.1"/>
    </source>
</evidence>
<reference evidence="2" key="2">
    <citation type="submission" date="2015-01" db="EMBL/GenBank/DDBJ databases">
        <title>Evolutionary Origins and Diversification of the Mycorrhizal Mutualists.</title>
        <authorList>
            <consortium name="DOE Joint Genome Institute"/>
            <consortium name="Mycorrhizal Genomics Consortium"/>
            <person name="Kohler A."/>
            <person name="Kuo A."/>
            <person name="Nagy L.G."/>
            <person name="Floudas D."/>
            <person name="Copeland A."/>
            <person name="Barry K.W."/>
            <person name="Cichocki N."/>
            <person name="Veneault-Fourrey C."/>
            <person name="LaButti K."/>
            <person name="Lindquist E.A."/>
            <person name="Lipzen A."/>
            <person name="Lundell T."/>
            <person name="Morin E."/>
            <person name="Murat C."/>
            <person name="Riley R."/>
            <person name="Ohm R."/>
            <person name="Sun H."/>
            <person name="Tunlid A."/>
            <person name="Henrissat B."/>
            <person name="Grigoriev I.V."/>
            <person name="Hibbett D.S."/>
            <person name="Martin F."/>
        </authorList>
    </citation>
    <scope>NUCLEOTIDE SEQUENCE [LARGE SCALE GENOMIC DNA]</scope>
    <source>
        <strain evidence="2">MAFF 305830</strain>
    </source>
</reference>
<keyword evidence="2" id="KW-1185">Reference proteome</keyword>
<dbReference type="OrthoDB" id="3134171at2759"/>
<dbReference type="AlphaFoldDB" id="A0A0C2X759"/>
<dbReference type="EMBL" id="KN824317">
    <property type="protein sequence ID" value="KIM25087.1"/>
    <property type="molecule type" value="Genomic_DNA"/>
</dbReference>
<accession>A0A0C2X759</accession>
<sequence>MDQWTDNKRLRNLELQRRTLRLVSRFWKNVVDARPWTYFEPYEYKKRALGDLQSQLQHSRRLEFYEPCKDHILGSEPFACCQCLEGISATTYDASLFLDMDKYTFKVTILRLPLWGYCGEYLEANEHKVGEIFPNLRALFINVNRVPKSGLLPLFENLTFLSMCLERSAGWPRASAEPYCLPAVQTLQIEVTNNFSFEFWRYWDMPSLVHLILSGTSPLGLLVPLDAVLANLGTNLISLRIYSREGYLILPKDIWEMVPRLEYLGTSALNRSESVALLESSGPPPEHPLCTFGIIEVLSVYTAREDADLIAQNWQALSVIADSHLWKDMPKDYSGDCDTLSHPHMHIYDFCWMCFAILQETCKQFGLRYEDRTGKTWEEFQAENPAV</sequence>
<evidence type="ECO:0000313" key="2">
    <source>
        <dbReference type="Proteomes" id="UP000054097"/>
    </source>
</evidence>
<gene>
    <name evidence="1" type="ORF">M408DRAFT_331393</name>
</gene>
<dbReference type="HOGENOM" id="CLU_647517_0_0_1"/>
<organism evidence="1 2">
    <name type="scientific">Serendipita vermifera MAFF 305830</name>
    <dbReference type="NCBI Taxonomy" id="933852"/>
    <lineage>
        <taxon>Eukaryota</taxon>
        <taxon>Fungi</taxon>
        <taxon>Dikarya</taxon>
        <taxon>Basidiomycota</taxon>
        <taxon>Agaricomycotina</taxon>
        <taxon>Agaricomycetes</taxon>
        <taxon>Sebacinales</taxon>
        <taxon>Serendipitaceae</taxon>
        <taxon>Serendipita</taxon>
    </lineage>
</organism>
<proteinExistence type="predicted"/>